<keyword evidence="11" id="KW-1185">Reference proteome</keyword>
<dbReference type="GO" id="GO:0016787">
    <property type="term" value="F:hydrolase activity"/>
    <property type="evidence" value="ECO:0007669"/>
    <property type="project" value="UniProtKB-KW"/>
</dbReference>
<comment type="cofactor">
    <cofactor evidence="1 8">
        <name>Mg(2+)</name>
        <dbReference type="ChEBI" id="CHEBI:18420"/>
    </cofactor>
</comment>
<gene>
    <name evidence="8" type="primary">vapC</name>
    <name evidence="10" type="ORF">FH969_11855</name>
</gene>
<evidence type="ECO:0000256" key="4">
    <source>
        <dbReference type="ARBA" id="ARBA00022723"/>
    </source>
</evidence>
<dbReference type="EC" id="3.1.-.-" evidence="8"/>
<dbReference type="CDD" id="cd09871">
    <property type="entry name" value="PIN_MtVapC28-VapC30-like"/>
    <property type="match status" value="1"/>
</dbReference>
<dbReference type="Proteomes" id="UP000313849">
    <property type="component" value="Unassembled WGS sequence"/>
</dbReference>
<keyword evidence="4 8" id="KW-0479">Metal-binding</keyword>
<dbReference type="OrthoDB" id="32625at2"/>
<comment type="function">
    <text evidence="8">Toxic component of a toxin-antitoxin (TA) system. An RNase.</text>
</comment>
<evidence type="ECO:0000256" key="3">
    <source>
        <dbReference type="ARBA" id="ARBA00022722"/>
    </source>
</evidence>
<dbReference type="RefSeq" id="WP_139987378.1">
    <property type="nucleotide sequence ID" value="NZ_VENP01000050.1"/>
</dbReference>
<comment type="similarity">
    <text evidence="7 8">Belongs to the PINc/VapC protein family.</text>
</comment>
<evidence type="ECO:0000256" key="2">
    <source>
        <dbReference type="ARBA" id="ARBA00022649"/>
    </source>
</evidence>
<evidence type="ECO:0000313" key="11">
    <source>
        <dbReference type="Proteomes" id="UP000313849"/>
    </source>
</evidence>
<accession>A0A5C5B8R5</accession>
<evidence type="ECO:0000259" key="9">
    <source>
        <dbReference type="Pfam" id="PF01850"/>
    </source>
</evidence>
<dbReference type="HAMAP" id="MF_00265">
    <property type="entry name" value="VapC_Nob1"/>
    <property type="match status" value="1"/>
</dbReference>
<dbReference type="GO" id="GO:0000287">
    <property type="term" value="F:magnesium ion binding"/>
    <property type="evidence" value="ECO:0007669"/>
    <property type="project" value="UniProtKB-UniRule"/>
</dbReference>
<proteinExistence type="inferred from homology"/>
<reference evidence="10 11" key="1">
    <citation type="submission" date="2019-06" db="EMBL/GenBank/DDBJ databases">
        <title>Draft genome sequence of Miniimonas arenae KCTC 19750T isolated from sea sand.</title>
        <authorList>
            <person name="Park S.-J."/>
        </authorList>
    </citation>
    <scope>NUCLEOTIDE SEQUENCE [LARGE SCALE GENOMIC DNA]</scope>
    <source>
        <strain evidence="10 11">KCTC 19750</strain>
    </source>
</reference>
<sequence length="130" mass="13441">MVVLDTSAVVAIALGEPESAPFEEVISAADEVLIGAPTAVECGIVLSVRAGGPLETWLSAVGAVVVPFTQEHAQEARSAWFRFGRGSGSPARLNYGDAMSYAVAVVAGSPLLYAGDDFSHTDVLPALPRQ</sequence>
<dbReference type="SUPFAM" id="SSF88723">
    <property type="entry name" value="PIN domain-like"/>
    <property type="match status" value="1"/>
</dbReference>
<dbReference type="PANTHER" id="PTHR33653:SF1">
    <property type="entry name" value="RIBONUCLEASE VAPC2"/>
    <property type="match status" value="1"/>
</dbReference>
<organism evidence="10 11">
    <name type="scientific">Miniimonas arenae</name>
    <dbReference type="NCBI Taxonomy" id="676201"/>
    <lineage>
        <taxon>Bacteria</taxon>
        <taxon>Bacillati</taxon>
        <taxon>Actinomycetota</taxon>
        <taxon>Actinomycetes</taxon>
        <taxon>Micrococcales</taxon>
        <taxon>Beutenbergiaceae</taxon>
        <taxon>Miniimonas</taxon>
    </lineage>
</organism>
<protein>
    <recommendedName>
        <fullName evidence="8">Ribonuclease VapC</fullName>
        <shortName evidence="8">RNase VapC</shortName>
        <ecNumber evidence="8">3.1.-.-</ecNumber>
    </recommendedName>
    <alternativeName>
        <fullName evidence="8">Toxin VapC</fullName>
    </alternativeName>
</protein>
<keyword evidence="5 8" id="KW-0378">Hydrolase</keyword>
<feature type="binding site" evidence="8">
    <location>
        <position position="97"/>
    </location>
    <ligand>
        <name>Mg(2+)</name>
        <dbReference type="ChEBI" id="CHEBI:18420"/>
    </ligand>
</feature>
<dbReference type="PANTHER" id="PTHR33653">
    <property type="entry name" value="RIBONUCLEASE VAPC2"/>
    <property type="match status" value="1"/>
</dbReference>
<evidence type="ECO:0000256" key="8">
    <source>
        <dbReference type="HAMAP-Rule" id="MF_00265"/>
    </source>
</evidence>
<comment type="caution">
    <text evidence="10">The sequence shown here is derived from an EMBL/GenBank/DDBJ whole genome shotgun (WGS) entry which is preliminary data.</text>
</comment>
<dbReference type="GO" id="GO:0004540">
    <property type="term" value="F:RNA nuclease activity"/>
    <property type="evidence" value="ECO:0007669"/>
    <property type="project" value="InterPro"/>
</dbReference>
<evidence type="ECO:0000256" key="7">
    <source>
        <dbReference type="ARBA" id="ARBA00038093"/>
    </source>
</evidence>
<evidence type="ECO:0000256" key="5">
    <source>
        <dbReference type="ARBA" id="ARBA00022801"/>
    </source>
</evidence>
<dbReference type="EMBL" id="VENP01000050">
    <property type="protein sequence ID" value="TNU73363.1"/>
    <property type="molecule type" value="Genomic_DNA"/>
</dbReference>
<keyword evidence="3 8" id="KW-0540">Nuclease</keyword>
<dbReference type="AlphaFoldDB" id="A0A5C5B8R5"/>
<feature type="domain" description="PIN" evidence="9">
    <location>
        <begin position="2"/>
        <end position="122"/>
    </location>
</feature>
<dbReference type="InterPro" id="IPR002716">
    <property type="entry name" value="PIN_dom"/>
</dbReference>
<dbReference type="Gene3D" id="3.40.50.1010">
    <property type="entry name" value="5'-nuclease"/>
    <property type="match status" value="1"/>
</dbReference>
<evidence type="ECO:0000256" key="6">
    <source>
        <dbReference type="ARBA" id="ARBA00022842"/>
    </source>
</evidence>
<name>A0A5C5B8R5_9MICO</name>
<evidence type="ECO:0000313" key="10">
    <source>
        <dbReference type="EMBL" id="TNU73363.1"/>
    </source>
</evidence>
<dbReference type="Pfam" id="PF01850">
    <property type="entry name" value="PIN"/>
    <property type="match status" value="1"/>
</dbReference>
<dbReference type="InterPro" id="IPR022907">
    <property type="entry name" value="VapC_family"/>
</dbReference>
<evidence type="ECO:0000256" key="1">
    <source>
        <dbReference type="ARBA" id="ARBA00001946"/>
    </source>
</evidence>
<dbReference type="InterPro" id="IPR050556">
    <property type="entry name" value="Type_II_TA_system_RNase"/>
</dbReference>
<keyword evidence="2 8" id="KW-1277">Toxin-antitoxin system</keyword>
<dbReference type="InterPro" id="IPR029060">
    <property type="entry name" value="PIN-like_dom_sf"/>
</dbReference>
<keyword evidence="8" id="KW-0800">Toxin</keyword>
<dbReference type="GO" id="GO:0090729">
    <property type="term" value="F:toxin activity"/>
    <property type="evidence" value="ECO:0007669"/>
    <property type="project" value="UniProtKB-KW"/>
</dbReference>
<keyword evidence="6 8" id="KW-0460">Magnesium</keyword>
<feature type="binding site" evidence="8">
    <location>
        <position position="5"/>
    </location>
    <ligand>
        <name>Mg(2+)</name>
        <dbReference type="ChEBI" id="CHEBI:18420"/>
    </ligand>
</feature>